<dbReference type="AlphaFoldDB" id="A0A2R3Q8X3"/>
<gene>
    <name evidence="2" type="ORF">C6568_01505</name>
</gene>
<keyword evidence="3" id="KW-1185">Reference proteome</keyword>
<evidence type="ECO:0000313" key="2">
    <source>
        <dbReference type="EMBL" id="AVO48077.1"/>
    </source>
</evidence>
<accession>A0A2R3Q8X3</accession>
<name>A0A2R3Q8X3_9BURK</name>
<dbReference type="EMBL" id="CP027667">
    <property type="protein sequence ID" value="AVO48077.1"/>
    <property type="molecule type" value="Genomic_DNA"/>
</dbReference>
<evidence type="ECO:0000256" key="1">
    <source>
        <dbReference type="SAM" id="MobiDB-lite"/>
    </source>
</evidence>
<feature type="region of interest" description="Disordered" evidence="1">
    <location>
        <begin position="37"/>
        <end position="59"/>
    </location>
</feature>
<dbReference type="KEGG" id="mela:C6568_01505"/>
<dbReference type="RefSeq" id="WP_106682560.1">
    <property type="nucleotide sequence ID" value="NZ_CP027667.1"/>
</dbReference>
<proteinExistence type="predicted"/>
<sequence length="82" mass="8631">MRMGFGLIGLLLALAIVALLAKKQWGSATRIAVPPAATGVPAPAASDAPASVRAQSQQVQQQVREQVEALMQQPRPMPDDSQ</sequence>
<evidence type="ECO:0000313" key="3">
    <source>
        <dbReference type="Proteomes" id="UP000237925"/>
    </source>
</evidence>
<reference evidence="2 3" key="1">
    <citation type="submission" date="2018-03" db="EMBL/GenBank/DDBJ databases">
        <title>Genome sequencing of Melaminivora sp.</title>
        <authorList>
            <person name="Kim S.-J."/>
            <person name="Heo J."/>
            <person name="Ahn J.-H."/>
            <person name="Kwon S.-W."/>
        </authorList>
    </citation>
    <scope>NUCLEOTIDE SEQUENCE [LARGE SCALE GENOMIC DNA]</scope>
    <source>
        <strain evidence="2 3">SC2-9</strain>
    </source>
</reference>
<dbReference type="Proteomes" id="UP000237925">
    <property type="component" value="Chromosome"/>
</dbReference>
<organism evidence="2 3">
    <name type="scientific">Melaminivora suipulveris</name>
    <dbReference type="NCBI Taxonomy" id="2109913"/>
    <lineage>
        <taxon>Bacteria</taxon>
        <taxon>Pseudomonadati</taxon>
        <taxon>Pseudomonadota</taxon>
        <taxon>Betaproteobacteria</taxon>
        <taxon>Burkholderiales</taxon>
        <taxon>Comamonadaceae</taxon>
        <taxon>Melaminivora</taxon>
    </lineage>
</organism>
<protein>
    <submittedName>
        <fullName evidence="2">Uncharacterized protein</fullName>
    </submittedName>
</protein>